<evidence type="ECO:0000313" key="2">
    <source>
        <dbReference type="EMBL" id="SBQ74859.1"/>
    </source>
</evidence>
<dbReference type="AlphaFoldDB" id="A0A1A8GV02"/>
<feature type="non-terminal residue" evidence="2">
    <location>
        <position position="1"/>
    </location>
</feature>
<protein>
    <submittedName>
        <fullName evidence="2">Fibroblast growth factor receptor substrate 3</fullName>
    </submittedName>
</protein>
<name>A0A1A8GV02_9TELE</name>
<feature type="compositionally biased region" description="Low complexity" evidence="1">
    <location>
        <begin position="32"/>
        <end position="41"/>
    </location>
</feature>
<reference evidence="2" key="2">
    <citation type="submission" date="2016-06" db="EMBL/GenBank/DDBJ databases">
        <title>The genome of a short-lived fish provides insights into sex chromosome evolution and the genetic control of aging.</title>
        <authorList>
            <person name="Reichwald K."/>
            <person name="Felder M."/>
            <person name="Petzold A."/>
            <person name="Koch P."/>
            <person name="Groth M."/>
            <person name="Platzer M."/>
        </authorList>
    </citation>
    <scope>NUCLEOTIDE SEQUENCE</scope>
    <source>
        <tissue evidence="2">Brain</tissue>
    </source>
</reference>
<organism evidence="2">
    <name type="scientific">Nothobranchius korthausae</name>
    <dbReference type="NCBI Taxonomy" id="1143690"/>
    <lineage>
        <taxon>Eukaryota</taxon>
        <taxon>Metazoa</taxon>
        <taxon>Chordata</taxon>
        <taxon>Craniata</taxon>
        <taxon>Vertebrata</taxon>
        <taxon>Euteleostomi</taxon>
        <taxon>Actinopterygii</taxon>
        <taxon>Neopterygii</taxon>
        <taxon>Teleostei</taxon>
        <taxon>Neoteleostei</taxon>
        <taxon>Acanthomorphata</taxon>
        <taxon>Ovalentaria</taxon>
        <taxon>Atherinomorphae</taxon>
        <taxon>Cyprinodontiformes</taxon>
        <taxon>Nothobranchiidae</taxon>
        <taxon>Nothobranchius</taxon>
    </lineage>
</organism>
<reference evidence="2" key="1">
    <citation type="submission" date="2016-05" db="EMBL/GenBank/DDBJ databases">
        <authorList>
            <person name="Lavstsen T."/>
            <person name="Jespersen J.S."/>
        </authorList>
    </citation>
    <scope>NUCLEOTIDE SEQUENCE</scope>
    <source>
        <tissue evidence="2">Brain</tissue>
    </source>
</reference>
<keyword evidence="2" id="KW-0675">Receptor</keyword>
<accession>A0A1A8GV02</accession>
<proteinExistence type="predicted"/>
<sequence length="75" mass="7646">SGVLTAVLTGSEIHAGPHSSTTPSAGEGEAWAQSSQSSASRGRNRLRDGGRRALYAPVQLSLLSPFPSPSASTPE</sequence>
<dbReference type="EMBL" id="HAEC01006721">
    <property type="protein sequence ID" value="SBQ74859.1"/>
    <property type="molecule type" value="Transcribed_RNA"/>
</dbReference>
<feature type="region of interest" description="Disordered" evidence="1">
    <location>
        <begin position="1"/>
        <end position="46"/>
    </location>
</feature>
<evidence type="ECO:0000256" key="1">
    <source>
        <dbReference type="SAM" id="MobiDB-lite"/>
    </source>
</evidence>
<gene>
    <name evidence="2" type="primary">CU855953.1</name>
</gene>
<feature type="non-terminal residue" evidence="2">
    <location>
        <position position="75"/>
    </location>
</feature>